<feature type="binding site" evidence="6">
    <location>
        <position position="558"/>
    </location>
    <ligand>
        <name>Zn(2+)</name>
        <dbReference type="ChEBI" id="CHEBI:29105"/>
    </ligand>
</feature>
<dbReference type="GO" id="GO:0038023">
    <property type="term" value="F:signaling receptor activity"/>
    <property type="evidence" value="ECO:0007669"/>
    <property type="project" value="TreeGrafter"/>
</dbReference>
<sequence length="591" mass="64684">MGQLTITSLHPGWIFHPSSITAGVAYRCYPPPPTPTHRARQTLCFPFHCASCWILDTTEHRRQKTAEHWPQAPPMFAARLPHPIPQHPPHSTPRTLLCQLPRSAAAPGADVPTPRGKCRNWACLGLVAACRLVFGLELVASSFLMGSRRAGQGEDSGCTASPACRPGGPSHVGCWGSQGLSLKRDSLDLQAAAGQGGRLRGMPGAARCFWPLPGPHSAPCWSRWGEGRRLQGPPRAQPEPPPSIRWLRPRAHASVGLETSQACDAPLWSGGGARAAVTGAVRRAVSATSARGAGGATGSGAGAGRRGSGWFRPVSEGPARGGEEPSPPSCGMCGGARPRPGRLFILSNETVNIWSHLLGFFLFFTLGIYDMTSVLPSASASREDFVICSICLFCFQVCMLCSVGYHLFCCHRSEKTSRRWMALDYAGISIGILGCYVSGVFYAFYCNNYWRQVYLITVLAMILAVFFAQIHPSYLTQQWHRLRSVIFCSVSGYGVIPTIHWVWLNGGVGASIVQEFAPRVIVMYLIAAVAFLFYISKVPERYFPGQLNYLGSSHQVWHILAVVMLYWWHQSTVYIMQYRHSKPCPDYSTHL</sequence>
<evidence type="ECO:0000256" key="1">
    <source>
        <dbReference type="ARBA" id="ARBA00004141"/>
    </source>
</evidence>
<reference evidence="9" key="1">
    <citation type="submission" date="2025-08" db="UniProtKB">
        <authorList>
            <consortium name="Ensembl"/>
        </authorList>
    </citation>
    <scope>IDENTIFICATION</scope>
</reference>
<dbReference type="PANTHER" id="PTHR20855:SF15">
    <property type="entry name" value="PROGESTIN AND ADIPOQ RECEPTOR FAMILY MEMBER 3"/>
    <property type="match status" value="1"/>
</dbReference>
<accession>A0A8C3HMX1</accession>
<dbReference type="PANTHER" id="PTHR20855">
    <property type="entry name" value="ADIPOR/PROGESTIN RECEPTOR-RELATED"/>
    <property type="match status" value="1"/>
</dbReference>
<evidence type="ECO:0000256" key="4">
    <source>
        <dbReference type="ARBA" id="ARBA00022989"/>
    </source>
</evidence>
<feature type="binding site" evidence="6">
    <location>
        <position position="554"/>
    </location>
    <ligand>
        <name>Zn(2+)</name>
        <dbReference type="ChEBI" id="CHEBI:29105"/>
    </ligand>
</feature>
<feature type="region of interest" description="Disordered" evidence="7">
    <location>
        <begin position="289"/>
        <end position="332"/>
    </location>
</feature>
<feature type="transmembrane region" description="Helical" evidence="8">
    <location>
        <begin position="482"/>
        <end position="504"/>
    </location>
</feature>
<feature type="transmembrane region" description="Helical" evidence="8">
    <location>
        <begin position="384"/>
        <end position="408"/>
    </location>
</feature>
<evidence type="ECO:0000313" key="10">
    <source>
        <dbReference type="Proteomes" id="UP000694380"/>
    </source>
</evidence>
<organism evidence="9 10">
    <name type="scientific">Chrysemys picta bellii</name>
    <name type="common">Western painted turtle</name>
    <name type="synonym">Emys bellii</name>
    <dbReference type="NCBI Taxonomy" id="8478"/>
    <lineage>
        <taxon>Eukaryota</taxon>
        <taxon>Metazoa</taxon>
        <taxon>Chordata</taxon>
        <taxon>Craniata</taxon>
        <taxon>Vertebrata</taxon>
        <taxon>Euteleostomi</taxon>
        <taxon>Archelosauria</taxon>
        <taxon>Testudinata</taxon>
        <taxon>Testudines</taxon>
        <taxon>Cryptodira</taxon>
        <taxon>Durocryptodira</taxon>
        <taxon>Testudinoidea</taxon>
        <taxon>Emydidae</taxon>
        <taxon>Chrysemys</taxon>
    </lineage>
</organism>
<feature type="transmembrane region" description="Helical" evidence="8">
    <location>
        <begin position="351"/>
        <end position="369"/>
    </location>
</feature>
<keyword evidence="3 8" id="KW-0812">Transmembrane</keyword>
<dbReference type="GeneTree" id="ENSGT00940000155291"/>
<keyword evidence="5 8" id="KW-0472">Membrane</keyword>
<comment type="similarity">
    <text evidence="2">Belongs to the ADIPOR family.</text>
</comment>
<dbReference type="InterPro" id="IPR004254">
    <property type="entry name" value="AdipoR/HlyIII-related"/>
</dbReference>
<keyword evidence="6" id="KW-0862">Zinc</keyword>
<feature type="transmembrane region" description="Helical" evidence="8">
    <location>
        <begin position="451"/>
        <end position="470"/>
    </location>
</feature>
<proteinExistence type="inferred from homology"/>
<evidence type="ECO:0000256" key="8">
    <source>
        <dbReference type="SAM" id="Phobius"/>
    </source>
</evidence>
<keyword evidence="10" id="KW-1185">Reference proteome</keyword>
<dbReference type="Pfam" id="PF03006">
    <property type="entry name" value="HlyIII"/>
    <property type="match status" value="1"/>
</dbReference>
<feature type="transmembrane region" description="Helical" evidence="8">
    <location>
        <begin position="547"/>
        <end position="568"/>
    </location>
</feature>
<dbReference type="Ensembl" id="ENSCPBT00000024163.1">
    <property type="protein sequence ID" value="ENSCPBP00000020524.1"/>
    <property type="gene ID" value="ENSCPBG00000014774.1"/>
</dbReference>
<reference evidence="9" key="2">
    <citation type="submission" date="2025-09" db="UniProtKB">
        <authorList>
            <consortium name="Ensembl"/>
        </authorList>
    </citation>
    <scope>IDENTIFICATION</scope>
</reference>
<dbReference type="Proteomes" id="UP000694380">
    <property type="component" value="Unplaced"/>
</dbReference>
<feature type="compositionally biased region" description="Gly residues" evidence="7">
    <location>
        <begin position="292"/>
        <end position="307"/>
    </location>
</feature>
<name>A0A8C3HMX1_CHRPI</name>
<dbReference type="GO" id="GO:0016020">
    <property type="term" value="C:membrane"/>
    <property type="evidence" value="ECO:0007669"/>
    <property type="project" value="UniProtKB-SubCell"/>
</dbReference>
<gene>
    <name evidence="9" type="primary">PAQR3</name>
</gene>
<dbReference type="GO" id="GO:0046872">
    <property type="term" value="F:metal ion binding"/>
    <property type="evidence" value="ECO:0007669"/>
    <property type="project" value="UniProtKB-KW"/>
</dbReference>
<feature type="transmembrane region" description="Helical" evidence="8">
    <location>
        <begin position="420"/>
        <end position="445"/>
    </location>
</feature>
<evidence type="ECO:0000313" key="9">
    <source>
        <dbReference type="Ensembl" id="ENSCPBP00000020524.1"/>
    </source>
</evidence>
<evidence type="ECO:0000256" key="2">
    <source>
        <dbReference type="ARBA" id="ARBA00007018"/>
    </source>
</evidence>
<feature type="binding site" evidence="6">
    <location>
        <position position="406"/>
    </location>
    <ligand>
        <name>Zn(2+)</name>
        <dbReference type="ChEBI" id="CHEBI:29105"/>
    </ligand>
</feature>
<evidence type="ECO:0000256" key="3">
    <source>
        <dbReference type="ARBA" id="ARBA00022692"/>
    </source>
</evidence>
<dbReference type="AlphaFoldDB" id="A0A8C3HMX1"/>
<keyword evidence="4 8" id="KW-1133">Transmembrane helix</keyword>
<comment type="subcellular location">
    <subcellularLocation>
        <location evidence="1">Membrane</location>
        <topology evidence="1">Multi-pass membrane protein</topology>
    </subcellularLocation>
</comment>
<feature type="transmembrane region" description="Helical" evidence="8">
    <location>
        <begin position="516"/>
        <end position="535"/>
    </location>
</feature>
<protein>
    <submittedName>
        <fullName evidence="9">Progestin and adipoQ receptor family member 3</fullName>
    </submittedName>
</protein>
<evidence type="ECO:0000256" key="7">
    <source>
        <dbReference type="SAM" id="MobiDB-lite"/>
    </source>
</evidence>
<evidence type="ECO:0000256" key="6">
    <source>
        <dbReference type="PIRSR" id="PIRSR604254-1"/>
    </source>
</evidence>
<evidence type="ECO:0000256" key="5">
    <source>
        <dbReference type="ARBA" id="ARBA00023136"/>
    </source>
</evidence>
<keyword evidence="6" id="KW-0479">Metal-binding</keyword>